<dbReference type="Pfam" id="PF13843">
    <property type="entry name" value="DDE_Tnp_1_7"/>
    <property type="match status" value="1"/>
</dbReference>
<protein>
    <recommendedName>
        <fullName evidence="1">PiggyBac transposable element-derived protein domain-containing protein</fullName>
    </recommendedName>
</protein>
<evidence type="ECO:0000259" key="1">
    <source>
        <dbReference type="Pfam" id="PF13843"/>
    </source>
</evidence>
<keyword evidence="3" id="KW-1185">Reference proteome</keyword>
<name>A0ABQ8RYI4_PERAM</name>
<dbReference type="PANTHER" id="PTHR46599:SF6">
    <property type="entry name" value="DUAL SPECIFICITY PHOSPHATASE 26"/>
    <property type="match status" value="1"/>
</dbReference>
<evidence type="ECO:0000313" key="2">
    <source>
        <dbReference type="EMBL" id="KAJ4426695.1"/>
    </source>
</evidence>
<gene>
    <name evidence="2" type="ORF">ANN_26493</name>
</gene>
<sequence length="173" mass="20325">MEDRIPAQSKPPVHNFVRFISGPSRGIGSATLRGAWELFIPQNILDEIVRCINLEAKRFYLLKKIKYQEVSIDEMVAFLGILLHMEADKSWDVPIREFLLGKFSNPFYRATISVNHFEAMRRFIMFFDKRTQKVRLQTAKLVLISYVWQIFTEQCRKVMVPKPNVTINELLVF</sequence>
<organism evidence="2 3">
    <name type="scientific">Periplaneta americana</name>
    <name type="common">American cockroach</name>
    <name type="synonym">Blatta americana</name>
    <dbReference type="NCBI Taxonomy" id="6978"/>
    <lineage>
        <taxon>Eukaryota</taxon>
        <taxon>Metazoa</taxon>
        <taxon>Ecdysozoa</taxon>
        <taxon>Arthropoda</taxon>
        <taxon>Hexapoda</taxon>
        <taxon>Insecta</taxon>
        <taxon>Pterygota</taxon>
        <taxon>Neoptera</taxon>
        <taxon>Polyneoptera</taxon>
        <taxon>Dictyoptera</taxon>
        <taxon>Blattodea</taxon>
        <taxon>Blattoidea</taxon>
        <taxon>Blattidae</taxon>
        <taxon>Blattinae</taxon>
        <taxon>Periplaneta</taxon>
    </lineage>
</organism>
<feature type="domain" description="PiggyBac transposable element-derived protein" evidence="1">
    <location>
        <begin position="36"/>
        <end position="172"/>
    </location>
</feature>
<dbReference type="PANTHER" id="PTHR46599">
    <property type="entry name" value="PIGGYBAC TRANSPOSABLE ELEMENT-DERIVED PROTEIN 4"/>
    <property type="match status" value="1"/>
</dbReference>
<comment type="caution">
    <text evidence="2">The sequence shown here is derived from an EMBL/GenBank/DDBJ whole genome shotgun (WGS) entry which is preliminary data.</text>
</comment>
<dbReference type="InterPro" id="IPR029526">
    <property type="entry name" value="PGBD"/>
</dbReference>
<reference evidence="2 3" key="1">
    <citation type="journal article" date="2022" name="Allergy">
        <title>Genome assembly and annotation of Periplaneta americana reveal a comprehensive cockroach allergen profile.</title>
        <authorList>
            <person name="Wang L."/>
            <person name="Xiong Q."/>
            <person name="Saelim N."/>
            <person name="Wang L."/>
            <person name="Nong W."/>
            <person name="Wan A.T."/>
            <person name="Shi M."/>
            <person name="Liu X."/>
            <person name="Cao Q."/>
            <person name="Hui J.H.L."/>
            <person name="Sookrung N."/>
            <person name="Leung T.F."/>
            <person name="Tungtrongchitr A."/>
            <person name="Tsui S.K.W."/>
        </authorList>
    </citation>
    <scope>NUCLEOTIDE SEQUENCE [LARGE SCALE GENOMIC DNA]</scope>
    <source>
        <strain evidence="2">PWHHKU_190912</strain>
    </source>
</reference>
<dbReference type="Proteomes" id="UP001148838">
    <property type="component" value="Unassembled WGS sequence"/>
</dbReference>
<accession>A0ABQ8RYI4</accession>
<proteinExistence type="predicted"/>
<dbReference type="EMBL" id="JAJSOF020000039">
    <property type="protein sequence ID" value="KAJ4426695.1"/>
    <property type="molecule type" value="Genomic_DNA"/>
</dbReference>
<evidence type="ECO:0000313" key="3">
    <source>
        <dbReference type="Proteomes" id="UP001148838"/>
    </source>
</evidence>